<keyword evidence="4" id="KW-0560">Oxidoreductase</keyword>
<protein>
    <submittedName>
        <fullName evidence="7">Oxidoreductase</fullName>
    </submittedName>
</protein>
<dbReference type="GO" id="GO:0016651">
    <property type="term" value="F:oxidoreductase activity, acting on NAD(P)H"/>
    <property type="evidence" value="ECO:0007669"/>
    <property type="project" value="TreeGrafter"/>
</dbReference>
<keyword evidence="8" id="KW-1185">Reference proteome</keyword>
<dbReference type="Pfam" id="PF07992">
    <property type="entry name" value="Pyr_redox_2"/>
    <property type="match status" value="1"/>
</dbReference>
<name>A0A7Y0E1D4_9PROT</name>
<keyword evidence="3" id="KW-0274">FAD</keyword>
<comment type="caution">
    <text evidence="7">The sequence shown here is derived from an EMBL/GenBank/DDBJ whole genome shotgun (WGS) entry which is preliminary data.</text>
</comment>
<evidence type="ECO:0000256" key="1">
    <source>
        <dbReference type="ARBA" id="ARBA00001974"/>
    </source>
</evidence>
<evidence type="ECO:0000259" key="6">
    <source>
        <dbReference type="Pfam" id="PF14759"/>
    </source>
</evidence>
<dbReference type="InterPro" id="IPR036188">
    <property type="entry name" value="FAD/NAD-bd_sf"/>
</dbReference>
<sequence length="405" mass="42704">MSGPSIIIVGASLAGLRTAEAIVALRPDARVTLVGAESHPPYNRPPLSKEAIQALADGSAPPDAVFEKLLLRSRLNPEDVNLRLGRAVTGVESDGVRLSDGSLVRGEWIIAATGLRPRRLPIPGMESVRHVLRSFDDAQGLAAELQPGKRLLIVGAGFIGCEIAATARKLGLSVTLVDPTPQPMLKALGARVAAAMAQLHRANGVHLILGRFVESFTDGSAILDDGQRIETDLVVEAMGSRPNTEWLSGTGADLEDGVLVDGRMVAAGTENLLAVGDVARFPNPIFDTVPRRVEHWSIPGVTAKRAAESIAALTDGKEPDAAFAPMPSFWSDQYGMRLQAFGAPTLAETQTVIEGDLSRVGTEPVIVEYARDDRIVGIVGLGANPASLAKHRSRIADASTPFAAV</sequence>
<gene>
    <name evidence="7" type="ORF">HH303_13250</name>
</gene>
<feature type="domain" description="Reductase C-terminal" evidence="6">
    <location>
        <begin position="329"/>
        <end position="399"/>
    </location>
</feature>
<dbReference type="GO" id="GO:0005737">
    <property type="term" value="C:cytoplasm"/>
    <property type="evidence" value="ECO:0007669"/>
    <property type="project" value="TreeGrafter"/>
</dbReference>
<dbReference type="Proteomes" id="UP000539372">
    <property type="component" value="Unassembled WGS sequence"/>
</dbReference>
<dbReference type="PANTHER" id="PTHR43557">
    <property type="entry name" value="APOPTOSIS-INDUCING FACTOR 1"/>
    <property type="match status" value="1"/>
</dbReference>
<accession>A0A7Y0E1D4</accession>
<dbReference type="RefSeq" id="WP_169625854.1">
    <property type="nucleotide sequence ID" value="NZ_JABBNT010000004.1"/>
</dbReference>
<evidence type="ECO:0000313" key="7">
    <source>
        <dbReference type="EMBL" id="NMM45454.1"/>
    </source>
</evidence>
<dbReference type="InterPro" id="IPR050446">
    <property type="entry name" value="FAD-oxidoreductase/Apoptosis"/>
</dbReference>
<feature type="domain" description="FAD/NAD(P)-binding" evidence="5">
    <location>
        <begin position="5"/>
        <end position="290"/>
    </location>
</feature>
<dbReference type="PRINTS" id="PR00411">
    <property type="entry name" value="PNDRDTASEI"/>
</dbReference>
<evidence type="ECO:0000313" key="8">
    <source>
        <dbReference type="Proteomes" id="UP000539372"/>
    </source>
</evidence>
<dbReference type="InterPro" id="IPR016156">
    <property type="entry name" value="FAD/NAD-linked_Rdtase_dimer_sf"/>
</dbReference>
<dbReference type="SUPFAM" id="SSF55424">
    <property type="entry name" value="FAD/NAD-linked reductases, dimerisation (C-terminal) domain"/>
    <property type="match status" value="1"/>
</dbReference>
<dbReference type="PANTHER" id="PTHR43557:SF2">
    <property type="entry name" value="RIESKE DOMAIN-CONTAINING PROTEIN-RELATED"/>
    <property type="match status" value="1"/>
</dbReference>
<evidence type="ECO:0000256" key="2">
    <source>
        <dbReference type="ARBA" id="ARBA00022630"/>
    </source>
</evidence>
<dbReference type="InterPro" id="IPR028202">
    <property type="entry name" value="Reductase_C"/>
</dbReference>
<dbReference type="SUPFAM" id="SSF51905">
    <property type="entry name" value="FAD/NAD(P)-binding domain"/>
    <property type="match status" value="1"/>
</dbReference>
<proteinExistence type="predicted"/>
<dbReference type="InterPro" id="IPR023753">
    <property type="entry name" value="FAD/NAD-binding_dom"/>
</dbReference>
<reference evidence="7 8" key="1">
    <citation type="submission" date="2020-04" db="EMBL/GenBank/DDBJ databases">
        <title>Rhodospirillaceae bacterium KN72 isolated from deep sea.</title>
        <authorList>
            <person name="Zhang D.-C."/>
        </authorList>
    </citation>
    <scope>NUCLEOTIDE SEQUENCE [LARGE SCALE GENOMIC DNA]</scope>
    <source>
        <strain evidence="7 8">KN72</strain>
    </source>
</reference>
<comment type="cofactor">
    <cofactor evidence="1">
        <name>FAD</name>
        <dbReference type="ChEBI" id="CHEBI:57692"/>
    </cofactor>
</comment>
<dbReference type="Gene3D" id="3.30.390.30">
    <property type="match status" value="1"/>
</dbReference>
<organism evidence="7 8">
    <name type="scientific">Pacificispira spongiicola</name>
    <dbReference type="NCBI Taxonomy" id="2729598"/>
    <lineage>
        <taxon>Bacteria</taxon>
        <taxon>Pseudomonadati</taxon>
        <taxon>Pseudomonadota</taxon>
        <taxon>Alphaproteobacteria</taxon>
        <taxon>Rhodospirillales</taxon>
        <taxon>Rhodospirillaceae</taxon>
        <taxon>Pacificispira</taxon>
    </lineage>
</organism>
<evidence type="ECO:0000259" key="5">
    <source>
        <dbReference type="Pfam" id="PF07992"/>
    </source>
</evidence>
<keyword evidence="2" id="KW-0285">Flavoprotein</keyword>
<dbReference type="AlphaFoldDB" id="A0A7Y0E1D4"/>
<evidence type="ECO:0000256" key="4">
    <source>
        <dbReference type="ARBA" id="ARBA00023002"/>
    </source>
</evidence>
<dbReference type="EMBL" id="JABBNT010000004">
    <property type="protein sequence ID" value="NMM45454.1"/>
    <property type="molecule type" value="Genomic_DNA"/>
</dbReference>
<dbReference type="Pfam" id="PF14759">
    <property type="entry name" value="Reductase_C"/>
    <property type="match status" value="1"/>
</dbReference>
<dbReference type="Gene3D" id="3.50.50.60">
    <property type="entry name" value="FAD/NAD(P)-binding domain"/>
    <property type="match status" value="2"/>
</dbReference>
<evidence type="ECO:0000256" key="3">
    <source>
        <dbReference type="ARBA" id="ARBA00022827"/>
    </source>
</evidence>
<dbReference type="PRINTS" id="PR00368">
    <property type="entry name" value="FADPNR"/>
</dbReference>